<reference evidence="14 15" key="1">
    <citation type="submission" date="2017-03" db="EMBL/GenBank/DDBJ databases">
        <title>WGS assembly of Porphyra umbilicalis.</title>
        <authorList>
            <person name="Brawley S.H."/>
            <person name="Blouin N.A."/>
            <person name="Ficko-Blean E."/>
            <person name="Wheeler G.L."/>
            <person name="Lohr M."/>
            <person name="Goodson H.V."/>
            <person name="Jenkins J.W."/>
            <person name="Blaby-Haas C.E."/>
            <person name="Helliwell K.E."/>
            <person name="Chan C."/>
            <person name="Marriage T."/>
            <person name="Bhattacharya D."/>
            <person name="Klein A.S."/>
            <person name="Badis Y."/>
            <person name="Brodie J."/>
            <person name="Cao Y."/>
            <person name="Collen J."/>
            <person name="Dittami S.M."/>
            <person name="Gachon C.M."/>
            <person name="Green B.R."/>
            <person name="Karpowicz S."/>
            <person name="Kim J.W."/>
            <person name="Kudahl U."/>
            <person name="Lin S."/>
            <person name="Michel G."/>
            <person name="Mittag M."/>
            <person name="Olson B.J."/>
            <person name="Pangilinan J."/>
            <person name="Peng Y."/>
            <person name="Qiu H."/>
            <person name="Shu S."/>
            <person name="Singer J.T."/>
            <person name="Smith A.G."/>
            <person name="Sprecher B.N."/>
            <person name="Wagner V."/>
            <person name="Wang W."/>
            <person name="Wang Z.-Y."/>
            <person name="Yan J."/>
            <person name="Yarish C."/>
            <person name="Zoeuner-Riek S."/>
            <person name="Zhuang Y."/>
            <person name="Zou Y."/>
            <person name="Lindquist E.A."/>
            <person name="Grimwood J."/>
            <person name="Barry K."/>
            <person name="Rokhsar D.S."/>
            <person name="Schmutz J."/>
            <person name="Stiller J.W."/>
            <person name="Grossman A.R."/>
            <person name="Prochnik S.E."/>
        </authorList>
    </citation>
    <scope>NUCLEOTIDE SEQUENCE [LARGE SCALE GENOMIC DNA]</scope>
    <source>
        <strain evidence="14">4086291</strain>
    </source>
</reference>
<dbReference type="GO" id="GO:0042761">
    <property type="term" value="P:very long-chain fatty acid biosynthetic process"/>
    <property type="evidence" value="ECO:0007669"/>
    <property type="project" value="TreeGrafter"/>
</dbReference>
<evidence type="ECO:0000313" key="15">
    <source>
        <dbReference type="Proteomes" id="UP000218209"/>
    </source>
</evidence>
<proteinExistence type="inferred from homology"/>
<evidence type="ECO:0000256" key="11">
    <source>
        <dbReference type="ARBA" id="ARBA00047375"/>
    </source>
</evidence>
<keyword evidence="4 12" id="KW-0808">Transferase</keyword>
<evidence type="ECO:0000256" key="10">
    <source>
        <dbReference type="ARBA" id="ARBA00023160"/>
    </source>
</evidence>
<keyword evidence="6 12" id="KW-0276">Fatty acid metabolism</keyword>
<keyword evidence="10 12" id="KW-0275">Fatty acid biosynthesis</keyword>
<dbReference type="Pfam" id="PF01151">
    <property type="entry name" value="ELO"/>
    <property type="match status" value="1"/>
</dbReference>
<protein>
    <recommendedName>
        <fullName evidence="12">Elongation of fatty acids protein</fullName>
        <ecNumber evidence="12">2.3.1.-</ecNumber>
    </recommendedName>
</protein>
<dbReference type="GO" id="GO:0019367">
    <property type="term" value="P:fatty acid elongation, saturated fatty acid"/>
    <property type="evidence" value="ECO:0007669"/>
    <property type="project" value="TreeGrafter"/>
</dbReference>
<feature type="transmembrane region" description="Helical" evidence="12">
    <location>
        <begin position="175"/>
        <end position="196"/>
    </location>
</feature>
<comment type="similarity">
    <text evidence="2 12">Belongs to the ELO family.</text>
</comment>
<dbReference type="OrthoDB" id="434092at2759"/>
<feature type="region of interest" description="Disordered" evidence="13">
    <location>
        <begin position="82"/>
        <end position="108"/>
    </location>
</feature>
<keyword evidence="5 12" id="KW-0812">Transmembrane</keyword>
<sequence>MGGAAAFLPLQPAAFSWPSLSTSWAHALAPLRVSLAPPWPPATEGAGGPPLSDVRWILAAWAVYLPALAVTYVVVGALSPPPPRPPPAVESSPRARARAGNAGTRTDARGKALTTADAVAAGHNFALAAASAVLLAGVVTAGARLVAAGRGADLFCTPPARAGGVGDGRLATLRYWLYLFYLSKFWELGDTFVLLARRKPLTLLHVWHHMSVMGETWAWLQFGMTLGAVGMAVNAGVHVLMYSYFGASILGRRLPFRRLITRTQITQFVASFLLAAPMVVTHVRSRSCAGMPALAVSAFCNASYLALFLRFYRKAYRGERTATSGKWD</sequence>
<evidence type="ECO:0000256" key="3">
    <source>
        <dbReference type="ARBA" id="ARBA00022516"/>
    </source>
</evidence>
<dbReference type="GO" id="GO:0005789">
    <property type="term" value="C:endoplasmic reticulum membrane"/>
    <property type="evidence" value="ECO:0007669"/>
    <property type="project" value="TreeGrafter"/>
</dbReference>
<feature type="transmembrane region" description="Helical" evidence="12">
    <location>
        <begin position="265"/>
        <end position="283"/>
    </location>
</feature>
<evidence type="ECO:0000313" key="14">
    <source>
        <dbReference type="EMBL" id="OSX79247.1"/>
    </source>
</evidence>
<dbReference type="InterPro" id="IPR002076">
    <property type="entry name" value="ELO_fam"/>
</dbReference>
<feature type="transmembrane region" description="Helical" evidence="12">
    <location>
        <begin position="289"/>
        <end position="312"/>
    </location>
</feature>
<gene>
    <name evidence="14" type="ORF">BU14_0082s0012</name>
</gene>
<comment type="subcellular location">
    <subcellularLocation>
        <location evidence="1">Membrane</location>
        <topology evidence="1">Multi-pass membrane protein</topology>
    </subcellularLocation>
</comment>
<keyword evidence="9 12" id="KW-0472">Membrane</keyword>
<evidence type="ECO:0000256" key="8">
    <source>
        <dbReference type="ARBA" id="ARBA00023098"/>
    </source>
</evidence>
<comment type="catalytic activity">
    <reaction evidence="12">
        <text>an acyl-CoA + malonyl-CoA + H(+) = a 3-oxoacyl-CoA + CO2 + CoA</text>
        <dbReference type="Rhea" id="RHEA:50252"/>
        <dbReference type="ChEBI" id="CHEBI:15378"/>
        <dbReference type="ChEBI" id="CHEBI:16526"/>
        <dbReference type="ChEBI" id="CHEBI:57287"/>
        <dbReference type="ChEBI" id="CHEBI:57384"/>
        <dbReference type="ChEBI" id="CHEBI:58342"/>
        <dbReference type="ChEBI" id="CHEBI:90726"/>
    </reaction>
    <physiologicalReaction direction="left-to-right" evidence="12">
        <dbReference type="Rhea" id="RHEA:50253"/>
    </physiologicalReaction>
</comment>
<dbReference type="GO" id="GO:0034626">
    <property type="term" value="P:fatty acid elongation, polyunsaturated fatty acid"/>
    <property type="evidence" value="ECO:0007669"/>
    <property type="project" value="TreeGrafter"/>
</dbReference>
<evidence type="ECO:0000256" key="9">
    <source>
        <dbReference type="ARBA" id="ARBA00023136"/>
    </source>
</evidence>
<dbReference type="PANTHER" id="PTHR11157:SF134">
    <property type="entry name" value="ELONGATION OF FATTY ACIDS PROTEIN 1-RELATED"/>
    <property type="match status" value="1"/>
</dbReference>
<evidence type="ECO:0000256" key="1">
    <source>
        <dbReference type="ARBA" id="ARBA00004141"/>
    </source>
</evidence>
<evidence type="ECO:0000256" key="4">
    <source>
        <dbReference type="ARBA" id="ARBA00022679"/>
    </source>
</evidence>
<dbReference type="Proteomes" id="UP000218209">
    <property type="component" value="Unassembled WGS sequence"/>
</dbReference>
<evidence type="ECO:0000256" key="6">
    <source>
        <dbReference type="ARBA" id="ARBA00022832"/>
    </source>
</evidence>
<dbReference type="AlphaFoldDB" id="A0A1X6PEF7"/>
<evidence type="ECO:0000256" key="7">
    <source>
        <dbReference type="ARBA" id="ARBA00022989"/>
    </source>
</evidence>
<evidence type="ECO:0000256" key="2">
    <source>
        <dbReference type="ARBA" id="ARBA00007263"/>
    </source>
</evidence>
<comment type="catalytic activity">
    <reaction evidence="11">
        <text>a very-long-chain acyl-CoA + malonyl-CoA + H(+) = a very-long-chain 3-oxoacyl-CoA + CO2 + CoA</text>
        <dbReference type="Rhea" id="RHEA:32727"/>
        <dbReference type="ChEBI" id="CHEBI:15378"/>
        <dbReference type="ChEBI" id="CHEBI:16526"/>
        <dbReference type="ChEBI" id="CHEBI:57287"/>
        <dbReference type="ChEBI" id="CHEBI:57384"/>
        <dbReference type="ChEBI" id="CHEBI:90725"/>
        <dbReference type="ChEBI" id="CHEBI:90736"/>
        <dbReference type="EC" id="2.3.1.199"/>
    </reaction>
</comment>
<feature type="transmembrane region" description="Helical" evidence="12">
    <location>
        <begin position="216"/>
        <end position="245"/>
    </location>
</feature>
<name>A0A1X6PEF7_PORUM</name>
<keyword evidence="8 12" id="KW-0443">Lipid metabolism</keyword>
<keyword evidence="15" id="KW-1185">Reference proteome</keyword>
<dbReference type="EC" id="2.3.1.-" evidence="12"/>
<accession>A0A1X6PEF7</accession>
<evidence type="ECO:0000256" key="13">
    <source>
        <dbReference type="SAM" id="MobiDB-lite"/>
    </source>
</evidence>
<dbReference type="GO" id="GO:0030148">
    <property type="term" value="P:sphingolipid biosynthetic process"/>
    <property type="evidence" value="ECO:0007669"/>
    <property type="project" value="TreeGrafter"/>
</dbReference>
<dbReference type="EMBL" id="KV918794">
    <property type="protein sequence ID" value="OSX79247.1"/>
    <property type="molecule type" value="Genomic_DNA"/>
</dbReference>
<keyword evidence="3 12" id="KW-0444">Lipid biosynthesis</keyword>
<organism evidence="14 15">
    <name type="scientific">Porphyra umbilicalis</name>
    <name type="common">Purple laver</name>
    <name type="synonym">Red alga</name>
    <dbReference type="NCBI Taxonomy" id="2786"/>
    <lineage>
        <taxon>Eukaryota</taxon>
        <taxon>Rhodophyta</taxon>
        <taxon>Bangiophyceae</taxon>
        <taxon>Bangiales</taxon>
        <taxon>Bangiaceae</taxon>
        <taxon>Porphyra</taxon>
    </lineage>
</organism>
<dbReference type="PANTHER" id="PTHR11157">
    <property type="entry name" value="FATTY ACID ACYL TRANSFERASE-RELATED"/>
    <property type="match status" value="1"/>
</dbReference>
<dbReference type="GO" id="GO:0034625">
    <property type="term" value="P:fatty acid elongation, monounsaturated fatty acid"/>
    <property type="evidence" value="ECO:0007669"/>
    <property type="project" value="TreeGrafter"/>
</dbReference>
<evidence type="ECO:0000256" key="5">
    <source>
        <dbReference type="ARBA" id="ARBA00022692"/>
    </source>
</evidence>
<evidence type="ECO:0000256" key="12">
    <source>
        <dbReference type="RuleBase" id="RU361115"/>
    </source>
</evidence>
<dbReference type="GO" id="GO:0009922">
    <property type="term" value="F:fatty acid elongase activity"/>
    <property type="evidence" value="ECO:0007669"/>
    <property type="project" value="UniProtKB-EC"/>
</dbReference>
<keyword evidence="7 12" id="KW-1133">Transmembrane helix</keyword>
<feature type="compositionally biased region" description="Low complexity" evidence="13">
    <location>
        <begin position="89"/>
        <end position="105"/>
    </location>
</feature>
<feature type="transmembrane region" description="Helical" evidence="12">
    <location>
        <begin position="56"/>
        <end position="78"/>
    </location>
</feature>